<feature type="domain" description="Peptidase M16 C-terminal" evidence="6">
    <location>
        <begin position="222"/>
        <end position="394"/>
    </location>
</feature>
<comment type="caution">
    <text evidence="7">The sequence shown here is derived from an EMBL/GenBank/DDBJ whole genome shotgun (WGS) entry which is preliminary data.</text>
</comment>
<keyword evidence="2" id="KW-0645">Protease</keyword>
<dbReference type="InterPro" id="IPR050361">
    <property type="entry name" value="MPP/UQCRC_Complex"/>
</dbReference>
<evidence type="ECO:0000259" key="5">
    <source>
        <dbReference type="Pfam" id="PF00675"/>
    </source>
</evidence>
<evidence type="ECO:0000256" key="2">
    <source>
        <dbReference type="ARBA" id="ARBA00023049"/>
    </source>
</evidence>
<protein>
    <submittedName>
        <fullName evidence="7">Pitrilysin family protein</fullName>
    </submittedName>
</protein>
<keyword evidence="4" id="KW-0732">Signal</keyword>
<evidence type="ECO:0000259" key="6">
    <source>
        <dbReference type="Pfam" id="PF05193"/>
    </source>
</evidence>
<dbReference type="EMBL" id="JBBGZA010000001">
    <property type="protein sequence ID" value="MEJ5094215.1"/>
    <property type="molecule type" value="Genomic_DNA"/>
</dbReference>
<dbReference type="PANTHER" id="PTHR11851:SF49">
    <property type="entry name" value="MITOCHONDRIAL-PROCESSING PEPTIDASE SUBUNIT ALPHA"/>
    <property type="match status" value="1"/>
</dbReference>
<comment type="similarity">
    <text evidence="1">Belongs to the peptidase M16 family.</text>
</comment>
<gene>
    <name evidence="7" type="ORF">WH159_06655</name>
</gene>
<evidence type="ECO:0000313" key="8">
    <source>
        <dbReference type="Proteomes" id="UP001380365"/>
    </source>
</evidence>
<name>A0ABU8Q429_9SPHN</name>
<reference evidence="7 8" key="1">
    <citation type="submission" date="2023-12" db="EMBL/GenBank/DDBJ databases">
        <title>Gut-associated functions are favored during microbiome assembly across C. elegans life.</title>
        <authorList>
            <person name="Zimmermann J."/>
        </authorList>
    </citation>
    <scope>NUCLEOTIDE SEQUENCE [LARGE SCALE GENOMIC DNA]</scope>
    <source>
        <strain evidence="7 8">JUb134</strain>
    </source>
</reference>
<dbReference type="InterPro" id="IPR011249">
    <property type="entry name" value="Metalloenz_LuxS/M16"/>
</dbReference>
<evidence type="ECO:0000256" key="4">
    <source>
        <dbReference type="SAM" id="SignalP"/>
    </source>
</evidence>
<dbReference type="Pfam" id="PF00675">
    <property type="entry name" value="Peptidase_M16"/>
    <property type="match status" value="2"/>
</dbReference>
<sequence>MFRSFAYALAASTALASGSVAWAAPLPAQTAPAPAAQLPAAPLAELIRPVDIPHEKFTLPNGLTVIVHTDRKAPIVAVSTWYDVGSKHEPKGKTGFAHLFEHLMFNGSENAPGDFFAPLREVGATDFNGTTSFDRTNYFETVPRAALDRALFLESDRMGYLLGAITQGVLDEQRGVVQNEKRQGDNQPYGLVKYKMTEGLFPAGSPYHHSVIGSMADLDAASLEDVKTWFRSHYGPNNAVLVLAGDITAAEARPLVQKYFGSIPKGPESARPAITVPTLSAPKVETMRDRVATTRVMRMWAVPGMDSADATALDVAAGALGGLGSSRLDNVLVRQEKLAVSVSASNQTLAQAGMFVISMDVRPGVDAKLAAQRLDQVVADFLRSGPTAEEVQRVATVTVSGTVAGLEAVGGFGGKAVALAEGELYLRDPDYYKKQLQRLAATTPASAKAAATKWLSRPVYALTVEPGARDAYEETQAAPKVPAGNTAPTPASAEGPAKGTRGAMPAVGQVQDLSFPAIQRSRLSNGIELVYAQRTAVPVTQIAISFDAGAAADPAGKLGTQALTLAVMDEGTTTRNSVALAEEQERLGTRIFSSSSPDLTYIGLGGPSANLASSVTLLADVVRNPAFAPAEVERLKATQLARIAQEMTSPGGLASRAMPPLLYGKDSPYAKLAAGSGDPAAVQALTRDDLAAFHRAWLRPDKAKVFVTSDRPLAEVQAALEKGFGDWRASGQAGVKNFASAPVQATPRILLIDRPDSPQSLIYGAQLTAEKGTDDLLALNTANDALGGNFLSRINMDLREEKHWSYGAHGSVNQLPNAVSYVISAPVQADRTGDSIAALQKDVREFLTTNGMTQQEFDRTITGETRELTGRFETSDAVLNAMISNDLLKRPDDYYATITDKYRGFTLPQLNAAARKALRPDRFVYVVVGDAKVVRPQLDSLGLPVEVVAAQPAASAQGSK</sequence>
<keyword evidence="8" id="KW-1185">Reference proteome</keyword>
<accession>A0ABU8Q429</accession>
<proteinExistence type="inferred from homology"/>
<feature type="domain" description="Peptidase M16 C-terminal" evidence="6">
    <location>
        <begin position="685"/>
        <end position="862"/>
    </location>
</feature>
<evidence type="ECO:0000313" key="7">
    <source>
        <dbReference type="EMBL" id="MEJ5094215.1"/>
    </source>
</evidence>
<evidence type="ECO:0000256" key="3">
    <source>
        <dbReference type="SAM" id="MobiDB-lite"/>
    </source>
</evidence>
<feature type="region of interest" description="Disordered" evidence="3">
    <location>
        <begin position="477"/>
        <end position="503"/>
    </location>
</feature>
<dbReference type="RefSeq" id="WP_132884355.1">
    <property type="nucleotide sequence ID" value="NZ_JBBGZA010000001.1"/>
</dbReference>
<dbReference type="InterPro" id="IPR011765">
    <property type="entry name" value="Pept_M16_N"/>
</dbReference>
<dbReference type="SUPFAM" id="SSF63411">
    <property type="entry name" value="LuxS/MPP-like metallohydrolase"/>
    <property type="match status" value="4"/>
</dbReference>
<dbReference type="InterPro" id="IPR007863">
    <property type="entry name" value="Peptidase_M16_C"/>
</dbReference>
<feature type="chain" id="PRO_5046002335" evidence="4">
    <location>
        <begin position="24"/>
        <end position="960"/>
    </location>
</feature>
<keyword evidence="2" id="KW-0482">Metalloprotease</keyword>
<keyword evidence="2" id="KW-0378">Hydrolase</keyword>
<dbReference type="Proteomes" id="UP001380365">
    <property type="component" value="Unassembled WGS sequence"/>
</dbReference>
<organism evidence="7 8">
    <name type="scientific">Sphingomonas molluscorum</name>
    <dbReference type="NCBI Taxonomy" id="418184"/>
    <lineage>
        <taxon>Bacteria</taxon>
        <taxon>Pseudomonadati</taxon>
        <taxon>Pseudomonadota</taxon>
        <taxon>Alphaproteobacteria</taxon>
        <taxon>Sphingomonadales</taxon>
        <taxon>Sphingomonadaceae</taxon>
        <taxon>Sphingomonas</taxon>
    </lineage>
</organism>
<dbReference type="Pfam" id="PF05193">
    <property type="entry name" value="Peptidase_M16_C"/>
    <property type="match status" value="2"/>
</dbReference>
<feature type="domain" description="Peptidase M16 N-terminal" evidence="5">
    <location>
        <begin position="536"/>
        <end position="641"/>
    </location>
</feature>
<dbReference type="PANTHER" id="PTHR11851">
    <property type="entry name" value="METALLOPROTEASE"/>
    <property type="match status" value="1"/>
</dbReference>
<feature type="signal peptide" evidence="4">
    <location>
        <begin position="1"/>
        <end position="23"/>
    </location>
</feature>
<evidence type="ECO:0000256" key="1">
    <source>
        <dbReference type="ARBA" id="ARBA00007261"/>
    </source>
</evidence>
<dbReference type="Gene3D" id="3.30.830.10">
    <property type="entry name" value="Metalloenzyme, LuxS/M16 peptidase-like"/>
    <property type="match status" value="4"/>
</dbReference>
<feature type="domain" description="Peptidase M16 N-terminal" evidence="5">
    <location>
        <begin position="65"/>
        <end position="180"/>
    </location>
</feature>